<keyword evidence="4" id="KW-0653">Protein transport</keyword>
<evidence type="ECO:0000256" key="1">
    <source>
        <dbReference type="ARBA" id="ARBA00004567"/>
    </source>
</evidence>
<reference evidence="8" key="1">
    <citation type="submission" date="2021-03" db="EMBL/GenBank/DDBJ databases">
        <authorList>
            <person name="Palmer J.M."/>
        </authorList>
    </citation>
    <scope>NUCLEOTIDE SEQUENCE</scope>
    <source>
        <strain evidence="8">ARV_011</strain>
    </source>
</reference>
<proteinExistence type="predicted"/>
<evidence type="ECO:0000256" key="6">
    <source>
        <dbReference type="ARBA" id="ARBA00023132"/>
    </source>
</evidence>
<comment type="subcellular location">
    <subcellularLocation>
        <location evidence="1">Nucleus</location>
        <location evidence="1">Nuclear pore complex</location>
    </subcellularLocation>
</comment>
<evidence type="ECO:0000256" key="7">
    <source>
        <dbReference type="ARBA" id="ARBA00023242"/>
    </source>
</evidence>
<evidence type="ECO:0000256" key="3">
    <source>
        <dbReference type="ARBA" id="ARBA00022816"/>
    </source>
</evidence>
<keyword evidence="3" id="KW-0509">mRNA transport</keyword>
<comment type="caution">
    <text evidence="8">The sequence shown here is derived from an EMBL/GenBank/DDBJ whole genome shotgun (WGS) entry which is preliminary data.</text>
</comment>
<sequence>MVPGTFRVLDIDVAFDIQALEINSLGTLMAVIGETQINIVVLPSLATIANNQAGAAIKCRNYTIDLGSGCVGVIKALWQGLVVPQDCLLVVLTSENTILMFDVNLSTTTYQIKVDLNQYGINAVSIAFGATNKNLAGMLTLYVATESEIYAIYPFFKSTMGIALTSEVANNFMVESKFISEIVDKEFPTYNALVSLKCSGFKKAVLRQLSFAKSTMNAFIKQKKFSNDPHGLEVVLYQLPDSDYDLQGPLISFPKDGRKLVDICHLQANLQFSSLAATFVTKDGSVVLNTLSQLRPLLMRWKEDREYEDEKVEQPVVAKGLLKSTEEYQKPKRGFGFVLEEEDSTKNDQVSQDILKVLNAKKQESASNLQQMKYWKENFTRLTKVSDNLVFSKLDPKGSFSLISNPVNQNLICLTTDERSCFANIEPVIDSLASSFLLGNTLKLKPAVNPRFQLVESITTTKHIAILNDPFENEYLISLNNQQLNIAKCKITKDSINLTPKNIEQQIVEKKIDEIAIAAGLEKDPIDELIGEISQLKVGISVADNAKKRLDPADLESVKRFNHVSNEVIRQVSQLTEYLLRLDKRINMQSQILKKEVEVYNEISEKKLGGGSKTKQDTNEARLAELLARQDKSREALARINRKVADASMAVQRNKALVLSDAEKNWLKELNRIVTKLTGEKGLDHQIKDANLQAQKLIEAWKGETEKPPQKICSTDMAQNYQNTQALNRIKVELFNIGESLKNLKLKASTLLAYNQEEVC</sequence>
<dbReference type="PANTHER" id="PTHR13257:SF0">
    <property type="entry name" value="NUCLEAR PORE COMPLEX PROTEIN NUP88"/>
    <property type="match status" value="1"/>
</dbReference>
<keyword evidence="7" id="KW-0539">Nucleus</keyword>
<dbReference type="Proteomes" id="UP000790833">
    <property type="component" value="Unassembled WGS sequence"/>
</dbReference>
<accession>A0A9P7V646</accession>
<dbReference type="RefSeq" id="XP_043047615.1">
    <property type="nucleotide sequence ID" value="XM_043193189.1"/>
</dbReference>
<evidence type="ECO:0000256" key="4">
    <source>
        <dbReference type="ARBA" id="ARBA00022927"/>
    </source>
</evidence>
<keyword evidence="6" id="KW-0906">Nuclear pore complex</keyword>
<name>A0A9P7V646_9ASCO</name>
<keyword evidence="5" id="KW-0811">Translocation</keyword>
<dbReference type="AlphaFoldDB" id="A0A9P7V646"/>
<gene>
    <name evidence="8" type="ORF">KQ657_002422</name>
</gene>
<dbReference type="GO" id="GO:0006406">
    <property type="term" value="P:mRNA export from nucleus"/>
    <property type="evidence" value="ECO:0007669"/>
    <property type="project" value="TreeGrafter"/>
</dbReference>
<evidence type="ECO:0000256" key="5">
    <source>
        <dbReference type="ARBA" id="ARBA00023010"/>
    </source>
</evidence>
<dbReference type="PANTHER" id="PTHR13257">
    <property type="entry name" value="NUCLEOPORIN NUP84-RELATED"/>
    <property type="match status" value="1"/>
</dbReference>
<dbReference type="InterPro" id="IPR037700">
    <property type="entry name" value="NUP88/NUP82"/>
</dbReference>
<dbReference type="OrthoDB" id="341482at2759"/>
<keyword evidence="2" id="KW-0813">Transport</keyword>
<keyword evidence="9" id="KW-1185">Reference proteome</keyword>
<evidence type="ECO:0000256" key="2">
    <source>
        <dbReference type="ARBA" id="ARBA00022448"/>
    </source>
</evidence>
<dbReference type="GO" id="GO:0005643">
    <property type="term" value="C:nuclear pore"/>
    <property type="evidence" value="ECO:0007669"/>
    <property type="project" value="UniProtKB-SubCell"/>
</dbReference>
<organism evidence="8 9">
    <name type="scientific">Scheffersomyces spartinae</name>
    <dbReference type="NCBI Taxonomy" id="45513"/>
    <lineage>
        <taxon>Eukaryota</taxon>
        <taxon>Fungi</taxon>
        <taxon>Dikarya</taxon>
        <taxon>Ascomycota</taxon>
        <taxon>Saccharomycotina</taxon>
        <taxon>Pichiomycetes</taxon>
        <taxon>Debaryomycetaceae</taxon>
        <taxon>Scheffersomyces</taxon>
    </lineage>
</organism>
<dbReference type="GeneID" id="66115796"/>
<dbReference type="GO" id="GO:0000055">
    <property type="term" value="P:ribosomal large subunit export from nucleus"/>
    <property type="evidence" value="ECO:0007669"/>
    <property type="project" value="InterPro"/>
</dbReference>
<dbReference type="GO" id="GO:0000056">
    <property type="term" value="P:ribosomal small subunit export from nucleus"/>
    <property type="evidence" value="ECO:0007669"/>
    <property type="project" value="InterPro"/>
</dbReference>
<dbReference type="EMBL" id="JAHMUF010000020">
    <property type="protein sequence ID" value="KAG7192064.1"/>
    <property type="molecule type" value="Genomic_DNA"/>
</dbReference>
<dbReference type="GO" id="GO:0017056">
    <property type="term" value="F:structural constituent of nuclear pore"/>
    <property type="evidence" value="ECO:0007669"/>
    <property type="project" value="InterPro"/>
</dbReference>
<evidence type="ECO:0000313" key="9">
    <source>
        <dbReference type="Proteomes" id="UP000790833"/>
    </source>
</evidence>
<dbReference type="GO" id="GO:0006606">
    <property type="term" value="P:protein import into nucleus"/>
    <property type="evidence" value="ECO:0007669"/>
    <property type="project" value="TreeGrafter"/>
</dbReference>
<evidence type="ECO:0000313" key="8">
    <source>
        <dbReference type="EMBL" id="KAG7192064.1"/>
    </source>
</evidence>
<protein>
    <submittedName>
        <fullName evidence="8">Uncharacterized protein</fullName>
    </submittedName>
</protein>